<accession>A0ABV9RN31</accession>
<proteinExistence type="predicted"/>
<dbReference type="RefSeq" id="WP_274191695.1">
    <property type="nucleotide sequence ID" value="NZ_BAABHN010000047.1"/>
</dbReference>
<gene>
    <name evidence="1" type="ORF">ACFPEL_22635</name>
</gene>
<dbReference type="EMBL" id="JBHSIM010000047">
    <property type="protein sequence ID" value="MFC4835223.1"/>
    <property type="molecule type" value="Genomic_DNA"/>
</dbReference>
<reference evidence="2" key="1">
    <citation type="journal article" date="2019" name="Int. J. Syst. Evol. Microbiol.">
        <title>The Global Catalogue of Microorganisms (GCM) 10K type strain sequencing project: providing services to taxonomists for standard genome sequencing and annotation.</title>
        <authorList>
            <consortium name="The Broad Institute Genomics Platform"/>
            <consortium name="The Broad Institute Genome Sequencing Center for Infectious Disease"/>
            <person name="Wu L."/>
            <person name="Ma J."/>
        </authorList>
    </citation>
    <scope>NUCLEOTIDE SEQUENCE [LARGE SCALE GENOMIC DNA]</scope>
    <source>
        <strain evidence="2">CCUG 50347</strain>
    </source>
</reference>
<organism evidence="1 2">
    <name type="scientific">Actinomycetospora chibensis</name>
    <dbReference type="NCBI Taxonomy" id="663606"/>
    <lineage>
        <taxon>Bacteria</taxon>
        <taxon>Bacillati</taxon>
        <taxon>Actinomycetota</taxon>
        <taxon>Actinomycetes</taxon>
        <taxon>Pseudonocardiales</taxon>
        <taxon>Pseudonocardiaceae</taxon>
        <taxon>Actinomycetospora</taxon>
    </lineage>
</organism>
<evidence type="ECO:0000313" key="2">
    <source>
        <dbReference type="Proteomes" id="UP001595909"/>
    </source>
</evidence>
<comment type="caution">
    <text evidence="1">The sequence shown here is derived from an EMBL/GenBank/DDBJ whole genome shotgun (WGS) entry which is preliminary data.</text>
</comment>
<keyword evidence="2" id="KW-1185">Reference proteome</keyword>
<protein>
    <submittedName>
        <fullName evidence="1">Uncharacterized protein</fullName>
    </submittedName>
</protein>
<sequence length="43" mass="4561">MLVRVDGSGSTNELLDWGRQVRDARQLALPSVDVGAGLVQAPL</sequence>
<name>A0ABV9RN31_9PSEU</name>
<evidence type="ECO:0000313" key="1">
    <source>
        <dbReference type="EMBL" id="MFC4835223.1"/>
    </source>
</evidence>
<dbReference type="Proteomes" id="UP001595909">
    <property type="component" value="Unassembled WGS sequence"/>
</dbReference>